<organism evidence="2 3">
    <name type="scientific">Paludifilum halophilum</name>
    <dbReference type="NCBI Taxonomy" id="1642702"/>
    <lineage>
        <taxon>Bacteria</taxon>
        <taxon>Bacillati</taxon>
        <taxon>Bacillota</taxon>
        <taxon>Bacilli</taxon>
        <taxon>Bacillales</taxon>
        <taxon>Thermoactinomycetaceae</taxon>
        <taxon>Paludifilum</taxon>
    </lineage>
</organism>
<protein>
    <recommendedName>
        <fullName evidence="1">VTC domain-containing protein</fullName>
    </recommendedName>
</protein>
<keyword evidence="3" id="KW-1185">Reference proteome</keyword>
<dbReference type="Pfam" id="PF09359">
    <property type="entry name" value="VTC"/>
    <property type="match status" value="1"/>
</dbReference>
<dbReference type="GO" id="GO:0006799">
    <property type="term" value="P:polyphosphate biosynthetic process"/>
    <property type="evidence" value="ECO:0007669"/>
    <property type="project" value="UniProtKB-ARBA"/>
</dbReference>
<accession>A0A235B482</accession>
<evidence type="ECO:0000313" key="3">
    <source>
        <dbReference type="Proteomes" id="UP000215459"/>
    </source>
</evidence>
<dbReference type="AlphaFoldDB" id="A0A235B482"/>
<dbReference type="InterPro" id="IPR042267">
    <property type="entry name" value="VTC_sf"/>
</dbReference>
<name>A0A235B482_9BACL</name>
<proteinExistence type="predicted"/>
<sequence>MSNERRDQGLRKKLRFRHELKFYVNYHQYYLIRHRLRFLLKRDPHTDESGEYHIRSVYFDDLFNKALQEKQAGIENRHKYRARLYNKSDSVIHLEKK</sequence>
<dbReference type="Proteomes" id="UP000215459">
    <property type="component" value="Unassembled WGS sequence"/>
</dbReference>
<feature type="domain" description="VTC" evidence="1">
    <location>
        <begin position="16"/>
        <end position="97"/>
    </location>
</feature>
<comment type="caution">
    <text evidence="2">The sequence shown here is derived from an EMBL/GenBank/DDBJ whole genome shotgun (WGS) entry which is preliminary data.</text>
</comment>
<evidence type="ECO:0000313" key="2">
    <source>
        <dbReference type="EMBL" id="OYD06769.1"/>
    </source>
</evidence>
<dbReference type="InterPro" id="IPR018966">
    <property type="entry name" value="VTC_domain"/>
</dbReference>
<evidence type="ECO:0000259" key="1">
    <source>
        <dbReference type="Pfam" id="PF09359"/>
    </source>
</evidence>
<dbReference type="Gene3D" id="3.20.100.30">
    <property type="entry name" value="VTC, catalytic tunnel domain"/>
    <property type="match status" value="1"/>
</dbReference>
<reference evidence="2 3" key="1">
    <citation type="submission" date="2017-07" db="EMBL/GenBank/DDBJ databases">
        <title>The genome sequence of Paludifilum halophilum highlights mechanisms for microbial adaptation to high salt environemnts.</title>
        <authorList>
            <person name="Belbahri L."/>
        </authorList>
    </citation>
    <scope>NUCLEOTIDE SEQUENCE [LARGE SCALE GENOMIC DNA]</scope>
    <source>
        <strain evidence="2 3">DSM 102817</strain>
    </source>
</reference>
<dbReference type="EMBL" id="NOWF01000009">
    <property type="protein sequence ID" value="OYD06769.1"/>
    <property type="molecule type" value="Genomic_DNA"/>
</dbReference>
<gene>
    <name evidence="2" type="ORF">CHM34_14535</name>
</gene>